<evidence type="ECO:0000256" key="4">
    <source>
        <dbReference type="ARBA" id="ARBA00022989"/>
    </source>
</evidence>
<keyword evidence="3 9" id="KW-0812">Transmembrane</keyword>
<dbReference type="GO" id="GO:0008076">
    <property type="term" value="C:voltage-gated potassium channel complex"/>
    <property type="evidence" value="ECO:0007669"/>
    <property type="project" value="InterPro"/>
</dbReference>
<dbReference type="PRINTS" id="PR00169">
    <property type="entry name" value="KCHANNEL"/>
</dbReference>
<evidence type="ECO:0000256" key="9">
    <source>
        <dbReference type="SAM" id="Phobius"/>
    </source>
</evidence>
<keyword evidence="7" id="KW-0407">Ion channel</keyword>
<dbReference type="Gene3D" id="1.10.287.70">
    <property type="match status" value="1"/>
</dbReference>
<dbReference type="EMBL" id="HBGG01041795">
    <property type="protein sequence ID" value="CAD9226391.1"/>
    <property type="molecule type" value="Transcribed_RNA"/>
</dbReference>
<feature type="region of interest" description="Disordered" evidence="8">
    <location>
        <begin position="697"/>
        <end position="724"/>
    </location>
</feature>
<evidence type="ECO:0000256" key="6">
    <source>
        <dbReference type="ARBA" id="ARBA00023136"/>
    </source>
</evidence>
<keyword evidence="2" id="KW-0813">Transport</keyword>
<feature type="transmembrane region" description="Helical" evidence="9">
    <location>
        <begin position="345"/>
        <end position="366"/>
    </location>
</feature>
<evidence type="ECO:0000256" key="3">
    <source>
        <dbReference type="ARBA" id="ARBA00022692"/>
    </source>
</evidence>
<name>A0A7S1T7E4_9CHLO</name>
<evidence type="ECO:0000313" key="11">
    <source>
        <dbReference type="EMBL" id="CAD9226391.1"/>
    </source>
</evidence>
<feature type="transmembrane region" description="Helical" evidence="9">
    <location>
        <begin position="567"/>
        <end position="587"/>
    </location>
</feature>
<keyword evidence="4 9" id="KW-1133">Transmembrane helix</keyword>
<evidence type="ECO:0000259" key="10">
    <source>
        <dbReference type="Pfam" id="PF07885"/>
    </source>
</evidence>
<dbReference type="PANTHER" id="PTHR11537">
    <property type="entry name" value="VOLTAGE-GATED POTASSIUM CHANNEL"/>
    <property type="match status" value="1"/>
</dbReference>
<sequence length="724" mass="80680">MAMIGSRSLSLPARPRFARLRSVIPPWWATVSLATAFLLFGGTAGQSSGLQIIGVQQDDCGLSPNLWQTRPRFVVCAAQEAPFVVRRYGYKAVSTRCSGDGDAADNTTAAGANVNIYAEDYYRIEQEMLSNPQSGVYLSASDFHKLYTGYDTELLLGVMSNEILKKHEYEVKLFPTASAALYGLRMEECDFSLSGLVHLGSAADQEGCTDGTRIDGTAYLQYEGSCPAAELSEVPTLDNVCCLAFSRWYKREGPAVLSIQIPKVSRAVLFFSNVSNAESIQVLCAVFLSLLLSGHLVWYFERRANSLQFPMDYGTGVDHGLWWSVVTMTTVGYGDKAPVTLLGRLLGVTWMFIGVLLVGYFSSMMLEGYIDPPPRFHDYTSWLDLKRLGPNDKPFCTQTDPFFMSTLKQQGLIPSEIYPDVPETVIFLPSLAECYDRLLDSAVKGVIANKPRLLFDSENSGINFLSPINMCEDLVVSPVIEPVYHSIAVRRGSTDPADFSKNLKCSLDAALQEFDDSATLFSRPDNTNGPSYASIDAQQNWFRGFQSEDTNLFFTSEANRSETVRSWMLLCGTVVAYAFMFVALMMARYRKNRLVKNQSLKSRFRSEMPLKMGSRYSDDGFDRPGETVTDVYPEMLDDGDGSPQDGPMMGARLNDDRLMTMCEQLSDLRVLVKRIENMHAGVANDDEAEMRHAKYREVTYSNPRRRPQSNAQGEHSDLHSPQGE</sequence>
<dbReference type="AlphaFoldDB" id="A0A7S1T7E4"/>
<keyword evidence="6 9" id="KW-0472">Membrane</keyword>
<evidence type="ECO:0000256" key="8">
    <source>
        <dbReference type="SAM" id="MobiDB-lite"/>
    </source>
</evidence>
<dbReference type="GO" id="GO:0001508">
    <property type="term" value="P:action potential"/>
    <property type="evidence" value="ECO:0007669"/>
    <property type="project" value="TreeGrafter"/>
</dbReference>
<proteinExistence type="predicted"/>
<evidence type="ECO:0000256" key="7">
    <source>
        <dbReference type="ARBA" id="ARBA00023303"/>
    </source>
</evidence>
<feature type="transmembrane region" description="Helical" evidence="9">
    <location>
        <begin position="280"/>
        <end position="300"/>
    </location>
</feature>
<organism evidence="11">
    <name type="scientific">Tetraselmis chuii</name>
    <dbReference type="NCBI Taxonomy" id="63592"/>
    <lineage>
        <taxon>Eukaryota</taxon>
        <taxon>Viridiplantae</taxon>
        <taxon>Chlorophyta</taxon>
        <taxon>core chlorophytes</taxon>
        <taxon>Chlorodendrophyceae</taxon>
        <taxon>Chlorodendrales</taxon>
        <taxon>Chlorodendraceae</taxon>
        <taxon>Tetraselmis</taxon>
    </lineage>
</organism>
<reference evidence="11" key="1">
    <citation type="submission" date="2021-01" db="EMBL/GenBank/DDBJ databases">
        <authorList>
            <person name="Corre E."/>
            <person name="Pelletier E."/>
            <person name="Niang G."/>
            <person name="Scheremetjew M."/>
            <person name="Finn R."/>
            <person name="Kale V."/>
            <person name="Holt S."/>
            <person name="Cochrane G."/>
            <person name="Meng A."/>
            <person name="Brown T."/>
            <person name="Cohen L."/>
        </authorList>
    </citation>
    <scope>NUCLEOTIDE SEQUENCE</scope>
    <source>
        <strain evidence="11">PLY429</strain>
    </source>
</reference>
<dbReference type="InterPro" id="IPR028325">
    <property type="entry name" value="VG_K_chnl"/>
</dbReference>
<dbReference type="SUPFAM" id="SSF81324">
    <property type="entry name" value="Voltage-gated potassium channels"/>
    <property type="match status" value="1"/>
</dbReference>
<accession>A0A7S1T7E4</accession>
<evidence type="ECO:0000256" key="1">
    <source>
        <dbReference type="ARBA" id="ARBA00004141"/>
    </source>
</evidence>
<gene>
    <name evidence="11" type="ORF">TCHU04912_LOCUS21553</name>
</gene>
<dbReference type="SUPFAM" id="SSF53850">
    <property type="entry name" value="Periplasmic binding protein-like II"/>
    <property type="match status" value="1"/>
</dbReference>
<protein>
    <recommendedName>
        <fullName evidence="10">Potassium channel domain-containing protein</fullName>
    </recommendedName>
</protein>
<keyword evidence="5" id="KW-0406">Ion transport</keyword>
<dbReference type="InterPro" id="IPR013099">
    <property type="entry name" value="K_chnl_dom"/>
</dbReference>
<evidence type="ECO:0000256" key="5">
    <source>
        <dbReference type="ARBA" id="ARBA00023065"/>
    </source>
</evidence>
<dbReference type="GO" id="GO:0005251">
    <property type="term" value="F:delayed rectifier potassium channel activity"/>
    <property type="evidence" value="ECO:0007669"/>
    <property type="project" value="TreeGrafter"/>
</dbReference>
<dbReference type="PANTHER" id="PTHR11537:SF252">
    <property type="entry name" value="POTASSIUM VOLTAGE-GATED CHANNEL PROTEIN SHAW"/>
    <property type="match status" value="1"/>
</dbReference>
<evidence type="ECO:0000256" key="2">
    <source>
        <dbReference type="ARBA" id="ARBA00022448"/>
    </source>
</evidence>
<feature type="domain" description="Potassium channel" evidence="10">
    <location>
        <begin position="291"/>
        <end position="365"/>
    </location>
</feature>
<dbReference type="Pfam" id="PF07885">
    <property type="entry name" value="Ion_trans_2"/>
    <property type="match status" value="1"/>
</dbReference>
<comment type="subcellular location">
    <subcellularLocation>
        <location evidence="1">Membrane</location>
        <topology evidence="1">Multi-pass membrane protein</topology>
    </subcellularLocation>
</comment>